<name>A0A1I4NLL8_9HYPH</name>
<dbReference type="RefSeq" id="WP_092043220.1">
    <property type="nucleotide sequence ID" value="NZ_FOTK01000021.1"/>
</dbReference>
<dbReference type="Proteomes" id="UP000199048">
    <property type="component" value="Unassembled WGS sequence"/>
</dbReference>
<dbReference type="AlphaFoldDB" id="A0A1I4NLL8"/>
<sequence length="161" mass="18484">MAERKAPDDIVLKRVIQDSRSFADAAERLGLSKTCVRTHADRLGIRTRFRYGFEKIPQSDTVLKRMFRETRNGTGLSAVARRLGVRRKLLTEESDRVGVDGRRAIRRFLPDDETLRSDLLACRSFSDLARQYGVHEHNVRNQARRLDVPSPSKRGSIQRHA</sequence>
<protein>
    <submittedName>
        <fullName evidence="2">Uncharacterized protein</fullName>
    </submittedName>
</protein>
<dbReference type="EMBL" id="FOTK01000021">
    <property type="protein sequence ID" value="SFM16240.1"/>
    <property type="molecule type" value="Genomic_DNA"/>
</dbReference>
<reference evidence="3" key="1">
    <citation type="submission" date="2016-10" db="EMBL/GenBank/DDBJ databases">
        <authorList>
            <person name="Varghese N."/>
            <person name="Submissions S."/>
        </authorList>
    </citation>
    <scope>NUCLEOTIDE SEQUENCE [LARGE SCALE GENOMIC DNA]</scope>
    <source>
        <strain evidence="3">BL36</strain>
    </source>
</reference>
<evidence type="ECO:0000313" key="3">
    <source>
        <dbReference type="Proteomes" id="UP000199048"/>
    </source>
</evidence>
<evidence type="ECO:0000256" key="1">
    <source>
        <dbReference type="SAM" id="MobiDB-lite"/>
    </source>
</evidence>
<keyword evidence="3" id="KW-1185">Reference proteome</keyword>
<organism evidence="2 3">
    <name type="scientific">Methylobacterium pseudosasicola</name>
    <dbReference type="NCBI Taxonomy" id="582667"/>
    <lineage>
        <taxon>Bacteria</taxon>
        <taxon>Pseudomonadati</taxon>
        <taxon>Pseudomonadota</taxon>
        <taxon>Alphaproteobacteria</taxon>
        <taxon>Hyphomicrobiales</taxon>
        <taxon>Methylobacteriaceae</taxon>
        <taxon>Methylobacterium</taxon>
    </lineage>
</organism>
<gene>
    <name evidence="2" type="ORF">SAMN05192568_102150</name>
</gene>
<feature type="region of interest" description="Disordered" evidence="1">
    <location>
        <begin position="140"/>
        <end position="161"/>
    </location>
</feature>
<evidence type="ECO:0000313" key="2">
    <source>
        <dbReference type="EMBL" id="SFM16240.1"/>
    </source>
</evidence>
<proteinExistence type="predicted"/>
<accession>A0A1I4NLL8</accession>
<dbReference type="STRING" id="582667.SAMN05192568_102150"/>
<dbReference type="OrthoDB" id="9937826at2"/>